<proteinExistence type="predicted"/>
<accession>A0A2U1PXU1</accession>
<comment type="caution">
    <text evidence="1">The sequence shown here is derived from an EMBL/GenBank/DDBJ whole genome shotgun (WGS) entry which is preliminary data.</text>
</comment>
<keyword evidence="2" id="KW-1185">Reference proteome</keyword>
<dbReference type="Proteomes" id="UP000245207">
    <property type="component" value="Unassembled WGS sequence"/>
</dbReference>
<sequence length="160" mass="17603">MPSSPSISRGVLLLSYRISYSDGLLPNFRFVDYILSVAVECVNNTICDFCRLDRINGRYDCGGFWCASKLPLTMGFYIHQLYINFEIGMIVVKKFSQLGGVTVVGGVIRGLWPYLLEVIRKMADSCASVSLAKSAGKAIKQPESIGIVSLFRPVCLSVCS</sequence>
<dbReference type="EMBL" id="PKPP01000620">
    <property type="protein sequence ID" value="PWA90552.1"/>
    <property type="molecule type" value="Genomic_DNA"/>
</dbReference>
<gene>
    <name evidence="1" type="ORF">CTI12_AA045920</name>
</gene>
<name>A0A2U1PXU1_ARTAN</name>
<evidence type="ECO:0000313" key="2">
    <source>
        <dbReference type="Proteomes" id="UP000245207"/>
    </source>
</evidence>
<protein>
    <submittedName>
        <fullName evidence="1">Uncharacterized protein</fullName>
    </submittedName>
</protein>
<evidence type="ECO:0000313" key="1">
    <source>
        <dbReference type="EMBL" id="PWA90552.1"/>
    </source>
</evidence>
<dbReference type="AlphaFoldDB" id="A0A2U1PXU1"/>
<reference evidence="1 2" key="1">
    <citation type="journal article" date="2018" name="Mol. Plant">
        <title>The genome of Artemisia annua provides insight into the evolution of Asteraceae family and artemisinin biosynthesis.</title>
        <authorList>
            <person name="Shen Q."/>
            <person name="Zhang L."/>
            <person name="Liao Z."/>
            <person name="Wang S."/>
            <person name="Yan T."/>
            <person name="Shi P."/>
            <person name="Liu M."/>
            <person name="Fu X."/>
            <person name="Pan Q."/>
            <person name="Wang Y."/>
            <person name="Lv Z."/>
            <person name="Lu X."/>
            <person name="Zhang F."/>
            <person name="Jiang W."/>
            <person name="Ma Y."/>
            <person name="Chen M."/>
            <person name="Hao X."/>
            <person name="Li L."/>
            <person name="Tang Y."/>
            <person name="Lv G."/>
            <person name="Zhou Y."/>
            <person name="Sun X."/>
            <person name="Brodelius P.E."/>
            <person name="Rose J.K.C."/>
            <person name="Tang K."/>
        </authorList>
    </citation>
    <scope>NUCLEOTIDE SEQUENCE [LARGE SCALE GENOMIC DNA]</scope>
    <source>
        <strain evidence="2">cv. Huhao1</strain>
        <tissue evidence="1">Leaf</tissue>
    </source>
</reference>
<organism evidence="1 2">
    <name type="scientific">Artemisia annua</name>
    <name type="common">Sweet wormwood</name>
    <dbReference type="NCBI Taxonomy" id="35608"/>
    <lineage>
        <taxon>Eukaryota</taxon>
        <taxon>Viridiplantae</taxon>
        <taxon>Streptophyta</taxon>
        <taxon>Embryophyta</taxon>
        <taxon>Tracheophyta</taxon>
        <taxon>Spermatophyta</taxon>
        <taxon>Magnoliopsida</taxon>
        <taxon>eudicotyledons</taxon>
        <taxon>Gunneridae</taxon>
        <taxon>Pentapetalae</taxon>
        <taxon>asterids</taxon>
        <taxon>campanulids</taxon>
        <taxon>Asterales</taxon>
        <taxon>Asteraceae</taxon>
        <taxon>Asteroideae</taxon>
        <taxon>Anthemideae</taxon>
        <taxon>Artemisiinae</taxon>
        <taxon>Artemisia</taxon>
    </lineage>
</organism>